<feature type="domain" description="DDE Tnp4" evidence="8">
    <location>
        <begin position="342"/>
        <end position="468"/>
    </location>
</feature>
<protein>
    <recommendedName>
        <fullName evidence="8">DDE Tnp4 domain-containing protein</fullName>
    </recommendedName>
</protein>
<keyword evidence="5" id="KW-0479">Metal-binding</keyword>
<dbReference type="PANTHER" id="PTHR22930:SF85">
    <property type="entry name" value="GH03217P-RELATED"/>
    <property type="match status" value="1"/>
</dbReference>
<evidence type="ECO:0000313" key="10">
    <source>
        <dbReference type="Proteomes" id="UP001558613"/>
    </source>
</evidence>
<dbReference type="InterPro" id="IPR045249">
    <property type="entry name" value="HARBI1-like"/>
</dbReference>
<proteinExistence type="inferred from homology"/>
<evidence type="ECO:0000256" key="5">
    <source>
        <dbReference type="ARBA" id="ARBA00022723"/>
    </source>
</evidence>
<keyword evidence="4" id="KW-0540">Nuclease</keyword>
<comment type="similarity">
    <text evidence="3">Belongs to the HARBI1 family.</text>
</comment>
<dbReference type="InterPro" id="IPR027806">
    <property type="entry name" value="HARBI1_dom"/>
</dbReference>
<name>A0ABR3N8A2_9TELE</name>
<evidence type="ECO:0000256" key="3">
    <source>
        <dbReference type="ARBA" id="ARBA00006958"/>
    </source>
</evidence>
<evidence type="ECO:0000256" key="4">
    <source>
        <dbReference type="ARBA" id="ARBA00022722"/>
    </source>
</evidence>
<comment type="caution">
    <text evidence="9">The sequence shown here is derived from an EMBL/GenBank/DDBJ whole genome shotgun (WGS) entry which is preliminary data.</text>
</comment>
<organism evidence="9 10">
    <name type="scientific">Cirrhinus molitorella</name>
    <name type="common">mud carp</name>
    <dbReference type="NCBI Taxonomy" id="172907"/>
    <lineage>
        <taxon>Eukaryota</taxon>
        <taxon>Metazoa</taxon>
        <taxon>Chordata</taxon>
        <taxon>Craniata</taxon>
        <taxon>Vertebrata</taxon>
        <taxon>Euteleostomi</taxon>
        <taxon>Actinopterygii</taxon>
        <taxon>Neopterygii</taxon>
        <taxon>Teleostei</taxon>
        <taxon>Ostariophysi</taxon>
        <taxon>Cypriniformes</taxon>
        <taxon>Cyprinidae</taxon>
        <taxon>Labeoninae</taxon>
        <taxon>Labeonini</taxon>
        <taxon>Cirrhinus</taxon>
    </lineage>
</organism>
<comment type="cofactor">
    <cofactor evidence="1">
        <name>a divalent metal cation</name>
        <dbReference type="ChEBI" id="CHEBI:60240"/>
    </cofactor>
</comment>
<comment type="subcellular location">
    <subcellularLocation>
        <location evidence="2">Nucleus</location>
    </subcellularLocation>
</comment>
<evidence type="ECO:0000256" key="2">
    <source>
        <dbReference type="ARBA" id="ARBA00004123"/>
    </source>
</evidence>
<evidence type="ECO:0000256" key="1">
    <source>
        <dbReference type="ARBA" id="ARBA00001968"/>
    </source>
</evidence>
<evidence type="ECO:0000313" key="9">
    <source>
        <dbReference type="EMBL" id="KAL1272991.1"/>
    </source>
</evidence>
<sequence length="525" mass="59551">MHDYALSAVTDLGFGNTLDALCSTHLPDTPTKPAFKKGKMETLEDVVAMLSSISSLIKERSDSLEKLVSSNAMKIEGLKKTVDFVSAEVKEVKGKVDQLTSRLRLGEQRIESCETRLADLERYSRRWNLRLRGVPEKEKENIRDEVIRVREQTYAESKGKFSFAIDSVHRLGKKAESNWQQVCPSHCHNTVYIAHCQGCCVEGGKIFVFSEGQWDATLLHWTEKDERNTGLWVCILLRILPTRLREEGSSEDRKTRKLQDSHIQTRPRYCRINLSVPVLDRFFSQEDPRPDFRLSRESLAVLQNLLNQERRHGSSSSQRPRSTWKKCSAGLQGWHTTELLSKLQAVCDHQGRFIDTYVGWPGSVHDSRVLRHSPLYAQSSYPPPGHFILADGGYPCLQRPLPLITPYKRQVQGVGAQRFNSHHSRACSIIERAFGMMKTRFRSIFLQALEVHYTFVPHVVTACTILHNICLSAGDVLAPEDEPEDDVEEDEGEADLEAVSGAQWRDQLCAEVSALEVVPPGHDYL</sequence>
<dbReference type="EMBL" id="JAYMGO010000006">
    <property type="protein sequence ID" value="KAL1272991.1"/>
    <property type="molecule type" value="Genomic_DNA"/>
</dbReference>
<dbReference type="Pfam" id="PF13359">
    <property type="entry name" value="DDE_Tnp_4"/>
    <property type="match status" value="1"/>
</dbReference>
<evidence type="ECO:0000256" key="7">
    <source>
        <dbReference type="ARBA" id="ARBA00023242"/>
    </source>
</evidence>
<evidence type="ECO:0000256" key="6">
    <source>
        <dbReference type="ARBA" id="ARBA00022801"/>
    </source>
</evidence>
<reference evidence="9 10" key="1">
    <citation type="submission" date="2023-09" db="EMBL/GenBank/DDBJ databases">
        <authorList>
            <person name="Wang M."/>
        </authorList>
    </citation>
    <scope>NUCLEOTIDE SEQUENCE [LARGE SCALE GENOMIC DNA]</scope>
    <source>
        <strain evidence="9">GT-2023</strain>
        <tissue evidence="9">Liver</tissue>
    </source>
</reference>
<evidence type="ECO:0000259" key="8">
    <source>
        <dbReference type="Pfam" id="PF13359"/>
    </source>
</evidence>
<dbReference type="Proteomes" id="UP001558613">
    <property type="component" value="Unassembled WGS sequence"/>
</dbReference>
<keyword evidence="10" id="KW-1185">Reference proteome</keyword>
<dbReference type="PANTHER" id="PTHR22930">
    <property type="match status" value="1"/>
</dbReference>
<accession>A0ABR3N8A2</accession>
<gene>
    <name evidence="9" type="ORF">QQF64_028853</name>
</gene>
<keyword evidence="7" id="KW-0539">Nucleus</keyword>
<keyword evidence="6" id="KW-0378">Hydrolase</keyword>